<dbReference type="EMBL" id="CP042469">
    <property type="protein sequence ID" value="QOX62423.1"/>
    <property type="molecule type" value="Genomic_DNA"/>
</dbReference>
<protein>
    <submittedName>
        <fullName evidence="1">Uncharacterized protein</fullName>
    </submittedName>
</protein>
<reference evidence="1" key="1">
    <citation type="submission" date="2019-08" db="EMBL/GenBank/DDBJ databases">
        <title>Genome sequence of Clostridiales bacterium MT110.</title>
        <authorList>
            <person name="Cao J."/>
        </authorList>
    </citation>
    <scope>NUCLEOTIDE SEQUENCE</scope>
    <source>
        <strain evidence="1">MT110</strain>
    </source>
</reference>
<accession>A0ACD1A7I4</accession>
<keyword evidence="2" id="KW-1185">Reference proteome</keyword>
<sequence>MKIYLKEGEGRRYMIPAPLWLVKAALGIGGIGVSAARKYVPENQRIYYDSIDFKELSKGFDVLSQYKGLTMVDIKAKDGTELKIII</sequence>
<dbReference type="Proteomes" id="UP000594014">
    <property type="component" value="Chromosome"/>
</dbReference>
<evidence type="ECO:0000313" key="1">
    <source>
        <dbReference type="EMBL" id="QOX62423.1"/>
    </source>
</evidence>
<name>A0ACD1A7I4_9FIRM</name>
<organism evidence="1 2">
    <name type="scientific">Anoxybacterium hadale</name>
    <dbReference type="NCBI Taxonomy" id="3408580"/>
    <lineage>
        <taxon>Bacteria</taxon>
        <taxon>Bacillati</taxon>
        <taxon>Bacillota</taxon>
        <taxon>Clostridia</taxon>
        <taxon>Peptostreptococcales</taxon>
        <taxon>Anaerovoracaceae</taxon>
        <taxon>Anoxybacterium</taxon>
    </lineage>
</organism>
<proteinExistence type="predicted"/>
<gene>
    <name evidence="1" type="ORF">FRZ06_03135</name>
</gene>
<evidence type="ECO:0000313" key="2">
    <source>
        <dbReference type="Proteomes" id="UP000594014"/>
    </source>
</evidence>